<evidence type="ECO:0000313" key="5">
    <source>
        <dbReference type="EMBL" id="GIH02333.1"/>
    </source>
</evidence>
<feature type="domain" description="Fumarate lyase N-terminal" evidence="4">
    <location>
        <begin position="105"/>
        <end position="302"/>
    </location>
</feature>
<reference evidence="5" key="1">
    <citation type="submission" date="2021-01" db="EMBL/GenBank/DDBJ databases">
        <title>Whole genome shotgun sequence of Rhizocola hellebori NBRC 109834.</title>
        <authorList>
            <person name="Komaki H."/>
            <person name="Tamura T."/>
        </authorList>
    </citation>
    <scope>NUCLEOTIDE SEQUENCE</scope>
    <source>
        <strain evidence="5">NBRC 109834</strain>
    </source>
</reference>
<evidence type="ECO:0000256" key="2">
    <source>
        <dbReference type="ARBA" id="ARBA00034772"/>
    </source>
</evidence>
<keyword evidence="6" id="KW-1185">Reference proteome</keyword>
<accession>A0A8J3Q2P7</accession>
<evidence type="ECO:0000256" key="1">
    <source>
        <dbReference type="ARBA" id="ARBA00023239"/>
    </source>
</evidence>
<dbReference type="Proteomes" id="UP000612899">
    <property type="component" value="Unassembled WGS sequence"/>
</dbReference>
<keyword evidence="1" id="KW-0456">Lyase</keyword>
<organism evidence="5 6">
    <name type="scientific">Rhizocola hellebori</name>
    <dbReference type="NCBI Taxonomy" id="1392758"/>
    <lineage>
        <taxon>Bacteria</taxon>
        <taxon>Bacillati</taxon>
        <taxon>Actinomycetota</taxon>
        <taxon>Actinomycetes</taxon>
        <taxon>Micromonosporales</taxon>
        <taxon>Micromonosporaceae</taxon>
        <taxon>Rhizocola</taxon>
    </lineage>
</organism>
<feature type="region of interest" description="Disordered" evidence="3">
    <location>
        <begin position="59"/>
        <end position="91"/>
    </location>
</feature>
<name>A0A8J3Q2P7_9ACTN</name>
<dbReference type="PANTHER" id="PTHR43172">
    <property type="entry name" value="ADENYLOSUCCINATE LYASE"/>
    <property type="match status" value="1"/>
</dbReference>
<dbReference type="InterPro" id="IPR000362">
    <property type="entry name" value="Fumarate_lyase_fam"/>
</dbReference>
<evidence type="ECO:0000256" key="3">
    <source>
        <dbReference type="SAM" id="MobiDB-lite"/>
    </source>
</evidence>
<proteinExistence type="inferred from homology"/>
<dbReference type="PANTHER" id="PTHR43172:SF2">
    <property type="entry name" value="ADENYLOSUCCINATE LYASE C-TERMINAL DOMAIN-CONTAINING PROTEIN"/>
    <property type="match status" value="1"/>
</dbReference>
<dbReference type="InterPro" id="IPR022761">
    <property type="entry name" value="Fumarate_lyase_N"/>
</dbReference>
<dbReference type="SUPFAM" id="SSF48557">
    <property type="entry name" value="L-aspartase-like"/>
    <property type="match status" value="1"/>
</dbReference>
<comment type="caution">
    <text evidence="5">The sequence shown here is derived from an EMBL/GenBank/DDBJ whole genome shotgun (WGS) entry which is preliminary data.</text>
</comment>
<dbReference type="AlphaFoldDB" id="A0A8J3Q2P7"/>
<evidence type="ECO:0000313" key="6">
    <source>
        <dbReference type="Proteomes" id="UP000612899"/>
    </source>
</evidence>
<dbReference type="Pfam" id="PF00206">
    <property type="entry name" value="Lyase_1"/>
    <property type="match status" value="1"/>
</dbReference>
<sequence length="393" mass="40298">MRDAVSDEAWLQALLDAEAALAAVQADEGLIPQAHATAIAQLCHAEQFDISDLANAAAGMSDHDADPAGSGEPGAGTGAAGKPAADAGPPGNPVLPLVRALRARLTEEVAASVHFGATSQDILDTAGMLVAHRALGALLADLDSAAEAAARLAREHRATPMTGRTLLQLAEPVTFGMTAAGWLVALDEAAAWLREVRRARLAVQLGGPVGRLIGYQGKYAQKLGLATPLLSWHTNRLRVAELAAALGGAAGVVGKVARDITLLAQSEVAEVSEAAPGASSAMAHKRNPIAAIMAVSCAMQAPGLVATLLAAMIQEHGRAAGAWHAEFRAQRELLTSTGSAAAWLRASLDGLRVHDDAMAANLALLATSDVQTAHTATALVDRALLAHETREGQ</sequence>
<dbReference type="PRINTS" id="PR00149">
    <property type="entry name" value="FUMRATELYASE"/>
</dbReference>
<comment type="similarity">
    <text evidence="2">Belongs to the class-II fumarase/aspartase family.</text>
</comment>
<evidence type="ECO:0000259" key="4">
    <source>
        <dbReference type="Pfam" id="PF00206"/>
    </source>
</evidence>
<feature type="compositionally biased region" description="Low complexity" evidence="3">
    <location>
        <begin position="80"/>
        <end position="91"/>
    </location>
</feature>
<dbReference type="GO" id="GO:0016829">
    <property type="term" value="F:lyase activity"/>
    <property type="evidence" value="ECO:0007669"/>
    <property type="project" value="UniProtKB-KW"/>
</dbReference>
<dbReference type="Gene3D" id="1.20.200.10">
    <property type="entry name" value="Fumarase/aspartase (Central domain)"/>
    <property type="match status" value="1"/>
</dbReference>
<dbReference type="EMBL" id="BONY01000002">
    <property type="protein sequence ID" value="GIH02333.1"/>
    <property type="molecule type" value="Genomic_DNA"/>
</dbReference>
<gene>
    <name evidence="5" type="ORF">Rhe02_04000</name>
</gene>
<dbReference type="InterPro" id="IPR008948">
    <property type="entry name" value="L-Aspartase-like"/>
</dbReference>
<protein>
    <recommendedName>
        <fullName evidence="4">Fumarate lyase N-terminal domain-containing protein</fullName>
    </recommendedName>
</protein>